<dbReference type="PROSITE" id="PS00061">
    <property type="entry name" value="ADH_SHORT"/>
    <property type="match status" value="1"/>
</dbReference>
<evidence type="ECO:0000259" key="3">
    <source>
        <dbReference type="SMART" id="SM00822"/>
    </source>
</evidence>
<gene>
    <name evidence="4" type="ORF">GTP77_02180</name>
</gene>
<dbReference type="EMBL" id="WWCU01000002">
    <property type="protein sequence ID" value="MYN06138.1"/>
    <property type="molecule type" value="Genomic_DNA"/>
</dbReference>
<dbReference type="InterPro" id="IPR020904">
    <property type="entry name" value="Sc_DH/Rdtase_CS"/>
</dbReference>
<dbReference type="AlphaFoldDB" id="A0A7X4H7G5"/>
<protein>
    <submittedName>
        <fullName evidence="4">3-oxoacyl-ACP reductase</fullName>
    </submittedName>
</protein>
<dbReference type="FunFam" id="3.40.50.720:FF:000338">
    <property type="entry name" value="3-oxoacyl-ACP reductase FabG"/>
    <property type="match status" value="1"/>
</dbReference>
<dbReference type="Gene3D" id="3.40.50.720">
    <property type="entry name" value="NAD(P)-binding Rossmann-like Domain"/>
    <property type="match status" value="2"/>
</dbReference>
<dbReference type="InterPro" id="IPR057326">
    <property type="entry name" value="KR_dom"/>
</dbReference>
<name>A0A7X4H7G5_9BURK</name>
<dbReference type="SUPFAM" id="SSF51735">
    <property type="entry name" value="NAD(P)-binding Rossmann-fold domains"/>
    <property type="match status" value="2"/>
</dbReference>
<dbReference type="GO" id="GO:0016616">
    <property type="term" value="F:oxidoreductase activity, acting on the CH-OH group of donors, NAD or NADP as acceptor"/>
    <property type="evidence" value="ECO:0007669"/>
    <property type="project" value="UniProtKB-ARBA"/>
</dbReference>
<dbReference type="SMART" id="SM00822">
    <property type="entry name" value="PKS_KR"/>
    <property type="match status" value="1"/>
</dbReference>
<evidence type="ECO:0000313" key="5">
    <source>
        <dbReference type="Proteomes" id="UP000450676"/>
    </source>
</evidence>
<dbReference type="PRINTS" id="PR00081">
    <property type="entry name" value="GDHRDH"/>
</dbReference>
<organism evidence="4 5">
    <name type="scientific">Pseudoduganella aquatica</name>
    <dbReference type="NCBI Taxonomy" id="2660641"/>
    <lineage>
        <taxon>Bacteria</taxon>
        <taxon>Pseudomonadati</taxon>
        <taxon>Pseudomonadota</taxon>
        <taxon>Betaproteobacteria</taxon>
        <taxon>Burkholderiales</taxon>
        <taxon>Oxalobacteraceae</taxon>
        <taxon>Telluria group</taxon>
        <taxon>Pseudoduganella</taxon>
    </lineage>
</organism>
<evidence type="ECO:0000313" key="4">
    <source>
        <dbReference type="EMBL" id="MYN06138.1"/>
    </source>
</evidence>
<dbReference type="NCBIfam" id="NF006110">
    <property type="entry name" value="PRK08261.1"/>
    <property type="match status" value="1"/>
</dbReference>
<dbReference type="PANTHER" id="PTHR42760">
    <property type="entry name" value="SHORT-CHAIN DEHYDROGENASES/REDUCTASES FAMILY MEMBER"/>
    <property type="match status" value="1"/>
</dbReference>
<dbReference type="PRINTS" id="PR00080">
    <property type="entry name" value="SDRFAMILY"/>
</dbReference>
<dbReference type="Pfam" id="PF00106">
    <property type="entry name" value="adh_short"/>
    <property type="match status" value="1"/>
</dbReference>
<proteinExistence type="inferred from homology"/>
<dbReference type="InterPro" id="IPR036291">
    <property type="entry name" value="NAD(P)-bd_dom_sf"/>
</dbReference>
<keyword evidence="5" id="KW-1185">Reference proteome</keyword>
<comment type="similarity">
    <text evidence="1 2">Belongs to the short-chain dehydrogenases/reductases (SDR) family.</text>
</comment>
<evidence type="ECO:0000256" key="2">
    <source>
        <dbReference type="RuleBase" id="RU000363"/>
    </source>
</evidence>
<reference evidence="4 5" key="1">
    <citation type="submission" date="2019-12" db="EMBL/GenBank/DDBJ databases">
        <title>Novel species isolated from a subtropical stream in China.</title>
        <authorList>
            <person name="Lu H."/>
        </authorList>
    </citation>
    <scope>NUCLEOTIDE SEQUENCE [LARGE SCALE GENOMIC DNA]</scope>
    <source>
        <strain evidence="4 5">FT127W</strain>
    </source>
</reference>
<dbReference type="InterPro" id="IPR002347">
    <property type="entry name" value="SDR_fam"/>
</dbReference>
<sequence length="452" mass="46482">MSDILKTLHGNRLAAPFARALGLPKPVTLARAAGGYEAQPFSGQAALLLPAGGGYAAQALRSALEDAGASVASALPEDERQQAGIVVMDATGCRSPADYRALYDSFHPIMRRIARNGRVLIAAPLPEAGGDPVQAAVARGIEGFSRSLGKELGRKGICVNTAYVAAGAEDRLAGVVRFFCGKQSTYVSGQAVRVTARVAAPRALPQAQAMAGKTALVTGGARGIGKAIVERLSQEGARVICLDVAATAEELRSTCAQFGAIPLTLDITAPDAPVQLADFLRGQGGGLDILVHNAGVTRDRTLSNMKPQDWDVVVNINFAAITAIDAALLSGGLLRDEGRIVYLSSISGVAGNFGQTNYAATKAALIGYAAAQAPLLAARGICANAIAPGFIETAMTAKLPFFTREIGSRLNALMQAGQPRDAAELVAFLSSPGAYGVSGETIRVCGQGVMGA</sequence>
<dbReference type="RefSeq" id="WP_161070531.1">
    <property type="nucleotide sequence ID" value="NZ_WWCU01000002.1"/>
</dbReference>
<evidence type="ECO:0000256" key="1">
    <source>
        <dbReference type="ARBA" id="ARBA00006484"/>
    </source>
</evidence>
<comment type="caution">
    <text evidence="4">The sequence shown here is derived from an EMBL/GenBank/DDBJ whole genome shotgun (WGS) entry which is preliminary data.</text>
</comment>
<dbReference type="Proteomes" id="UP000450676">
    <property type="component" value="Unassembled WGS sequence"/>
</dbReference>
<feature type="domain" description="Ketoreductase" evidence="3">
    <location>
        <begin position="213"/>
        <end position="389"/>
    </location>
</feature>
<accession>A0A7X4H7G5</accession>
<dbReference type="PANTHER" id="PTHR42760:SF78">
    <property type="entry name" value="3-OXOACYL-[ACYL-CARRIER-PROTEIN] REDUCTASE [NADH]"/>
    <property type="match status" value="1"/>
</dbReference>